<sequence length="122" mass="13849">MYNVEQLNVMRLSFLAWNAIAQATISNCWDHTKIIPKLTLIPDDFGVAMEETSLTEEGNHLQDLGLISSHNRMSILELLNPVKENESNWLSTAEIFDENQPINQELEENTLNKPVLPFPSLA</sequence>
<gene>
    <name evidence="1" type="ORF">O181_042949</name>
</gene>
<dbReference type="AlphaFoldDB" id="A0A9Q3DHD0"/>
<protein>
    <recommendedName>
        <fullName evidence="3">DDE-1 domain-containing protein</fullName>
    </recommendedName>
</protein>
<comment type="caution">
    <text evidence="1">The sequence shown here is derived from an EMBL/GenBank/DDBJ whole genome shotgun (WGS) entry which is preliminary data.</text>
</comment>
<proteinExistence type="predicted"/>
<dbReference type="OrthoDB" id="162969at2759"/>
<keyword evidence="2" id="KW-1185">Reference proteome</keyword>
<evidence type="ECO:0008006" key="3">
    <source>
        <dbReference type="Google" id="ProtNLM"/>
    </source>
</evidence>
<evidence type="ECO:0000313" key="1">
    <source>
        <dbReference type="EMBL" id="MBW0503234.1"/>
    </source>
</evidence>
<accession>A0A9Q3DHD0</accession>
<dbReference type="EMBL" id="AVOT02017241">
    <property type="protein sequence ID" value="MBW0503234.1"/>
    <property type="molecule type" value="Genomic_DNA"/>
</dbReference>
<name>A0A9Q3DHD0_9BASI</name>
<reference evidence="1" key="1">
    <citation type="submission" date="2021-03" db="EMBL/GenBank/DDBJ databases">
        <title>Draft genome sequence of rust myrtle Austropuccinia psidii MF-1, a brazilian biotype.</title>
        <authorList>
            <person name="Quecine M.C."/>
            <person name="Pachon D.M.R."/>
            <person name="Bonatelli M.L."/>
            <person name="Correr F.H."/>
            <person name="Franceschini L.M."/>
            <person name="Leite T.F."/>
            <person name="Margarido G.R.A."/>
            <person name="Almeida C.A."/>
            <person name="Ferrarezi J.A."/>
            <person name="Labate C.A."/>
        </authorList>
    </citation>
    <scope>NUCLEOTIDE SEQUENCE</scope>
    <source>
        <strain evidence="1">MF-1</strain>
    </source>
</reference>
<organism evidence="1 2">
    <name type="scientific">Austropuccinia psidii MF-1</name>
    <dbReference type="NCBI Taxonomy" id="1389203"/>
    <lineage>
        <taxon>Eukaryota</taxon>
        <taxon>Fungi</taxon>
        <taxon>Dikarya</taxon>
        <taxon>Basidiomycota</taxon>
        <taxon>Pucciniomycotina</taxon>
        <taxon>Pucciniomycetes</taxon>
        <taxon>Pucciniales</taxon>
        <taxon>Sphaerophragmiaceae</taxon>
        <taxon>Austropuccinia</taxon>
    </lineage>
</organism>
<dbReference type="Proteomes" id="UP000765509">
    <property type="component" value="Unassembled WGS sequence"/>
</dbReference>
<evidence type="ECO:0000313" key="2">
    <source>
        <dbReference type="Proteomes" id="UP000765509"/>
    </source>
</evidence>